<protein>
    <submittedName>
        <fullName evidence="2">Uncharacterized protein</fullName>
    </submittedName>
</protein>
<organism evidence="2 3">
    <name type="scientific">Mytilus galloprovincialis</name>
    <name type="common">Mediterranean mussel</name>
    <dbReference type="NCBI Taxonomy" id="29158"/>
    <lineage>
        <taxon>Eukaryota</taxon>
        <taxon>Metazoa</taxon>
        <taxon>Spiralia</taxon>
        <taxon>Lophotrochozoa</taxon>
        <taxon>Mollusca</taxon>
        <taxon>Bivalvia</taxon>
        <taxon>Autobranchia</taxon>
        <taxon>Pteriomorphia</taxon>
        <taxon>Mytilida</taxon>
        <taxon>Mytiloidea</taxon>
        <taxon>Mytilidae</taxon>
        <taxon>Mytilinae</taxon>
        <taxon>Mytilus</taxon>
    </lineage>
</organism>
<evidence type="ECO:0000313" key="3">
    <source>
        <dbReference type="Proteomes" id="UP000596742"/>
    </source>
</evidence>
<reference evidence="2" key="1">
    <citation type="submission" date="2018-11" db="EMBL/GenBank/DDBJ databases">
        <authorList>
            <person name="Alioto T."/>
            <person name="Alioto T."/>
        </authorList>
    </citation>
    <scope>NUCLEOTIDE SEQUENCE</scope>
</reference>
<evidence type="ECO:0000313" key="2">
    <source>
        <dbReference type="EMBL" id="VDI05549.1"/>
    </source>
</evidence>
<feature type="compositionally biased region" description="Polar residues" evidence="1">
    <location>
        <begin position="1"/>
        <end position="28"/>
    </location>
</feature>
<sequence>MSGENGQDSSDTNRNGNGDNESSPQSNIDGDIRRAEELVKEKEKQIEGLKGSY</sequence>
<name>A0A8B6CI03_MYTGA</name>
<proteinExistence type="predicted"/>
<keyword evidence="3" id="KW-1185">Reference proteome</keyword>
<dbReference type="EMBL" id="UYJE01001824">
    <property type="protein sequence ID" value="VDI05549.1"/>
    <property type="molecule type" value="Genomic_DNA"/>
</dbReference>
<evidence type="ECO:0000256" key="1">
    <source>
        <dbReference type="SAM" id="MobiDB-lite"/>
    </source>
</evidence>
<gene>
    <name evidence="2" type="ORF">MGAL_10B020231</name>
</gene>
<accession>A0A8B6CI03</accession>
<dbReference type="AlphaFoldDB" id="A0A8B6CI03"/>
<feature type="region of interest" description="Disordered" evidence="1">
    <location>
        <begin position="1"/>
        <end position="33"/>
    </location>
</feature>
<comment type="caution">
    <text evidence="2">The sequence shown here is derived from an EMBL/GenBank/DDBJ whole genome shotgun (WGS) entry which is preliminary data.</text>
</comment>
<dbReference type="Proteomes" id="UP000596742">
    <property type="component" value="Unassembled WGS sequence"/>
</dbReference>